<feature type="domain" description="YCII-related" evidence="2">
    <location>
        <begin position="70"/>
        <end position="160"/>
    </location>
</feature>
<accession>A0A6L3VXH8</accession>
<evidence type="ECO:0000256" key="1">
    <source>
        <dbReference type="ARBA" id="ARBA00007689"/>
    </source>
</evidence>
<name>A0A6L3VXH8_9ACTN</name>
<dbReference type="InterPro" id="IPR005545">
    <property type="entry name" value="YCII"/>
</dbReference>
<keyword evidence="4" id="KW-1185">Reference proteome</keyword>
<gene>
    <name evidence="3" type="ORF">F9B16_15240</name>
</gene>
<organism evidence="3 4">
    <name type="scientific">Actinomadura montaniterrae</name>
    <dbReference type="NCBI Taxonomy" id="1803903"/>
    <lineage>
        <taxon>Bacteria</taxon>
        <taxon>Bacillati</taxon>
        <taxon>Actinomycetota</taxon>
        <taxon>Actinomycetes</taxon>
        <taxon>Streptosporangiales</taxon>
        <taxon>Thermomonosporaceae</taxon>
        <taxon>Actinomadura</taxon>
    </lineage>
</organism>
<dbReference type="AlphaFoldDB" id="A0A6L3VXH8"/>
<dbReference type="SUPFAM" id="SSF54909">
    <property type="entry name" value="Dimeric alpha+beta barrel"/>
    <property type="match status" value="1"/>
</dbReference>
<evidence type="ECO:0000259" key="2">
    <source>
        <dbReference type="Pfam" id="PF03795"/>
    </source>
</evidence>
<dbReference type="EMBL" id="WBMR01000035">
    <property type="protein sequence ID" value="KAB2381871.1"/>
    <property type="molecule type" value="Genomic_DNA"/>
</dbReference>
<evidence type="ECO:0000313" key="3">
    <source>
        <dbReference type="EMBL" id="KAB2381871.1"/>
    </source>
</evidence>
<dbReference type="Pfam" id="PF03795">
    <property type="entry name" value="YCII"/>
    <property type="match status" value="1"/>
</dbReference>
<comment type="similarity">
    <text evidence="1">Belongs to the YciI family.</text>
</comment>
<reference evidence="3 4" key="1">
    <citation type="submission" date="2019-09" db="EMBL/GenBank/DDBJ databases">
        <title>Actinomadura physcomitrii sp. nov., a novel actinomycete isolated from moss [Physcomitrium sphaericum (Ludw) Fuernr].</title>
        <authorList>
            <person name="Liu C."/>
            <person name="Zhuang X."/>
        </authorList>
    </citation>
    <scope>NUCLEOTIDE SEQUENCE [LARGE SCALE GENOMIC DNA]</scope>
    <source>
        <strain evidence="3 4">CYP1-1B</strain>
    </source>
</reference>
<dbReference type="Proteomes" id="UP000483004">
    <property type="component" value="Unassembled WGS sequence"/>
</dbReference>
<proteinExistence type="inferred from homology"/>
<dbReference type="OrthoDB" id="668782at2"/>
<sequence>MLWYCFRAGTCCRWCGVGAGLRRSPDPRMPGGGHREAVMAEPDGEDRVPRSTFMLIFRGGAVSRHDLSPSELQAHVEKWYRWSEELAGQGRRNTGTALDGPGATVRGRDLVTDGPYAESKDLVTGSMIVEAASLEDAIEVARGCPTYEFGGSVEVRPVQDYRA</sequence>
<dbReference type="InterPro" id="IPR011008">
    <property type="entry name" value="Dimeric_a/b-barrel"/>
</dbReference>
<protein>
    <recommendedName>
        <fullName evidence="2">YCII-related domain-containing protein</fullName>
    </recommendedName>
</protein>
<dbReference type="PANTHER" id="PTHR35174:SF3">
    <property type="entry name" value="BLL7171 PROTEIN"/>
    <property type="match status" value="1"/>
</dbReference>
<comment type="caution">
    <text evidence="3">The sequence shown here is derived from an EMBL/GenBank/DDBJ whole genome shotgun (WGS) entry which is preliminary data.</text>
</comment>
<dbReference type="PANTHER" id="PTHR35174">
    <property type="entry name" value="BLL7171 PROTEIN-RELATED"/>
    <property type="match status" value="1"/>
</dbReference>
<evidence type="ECO:0000313" key="4">
    <source>
        <dbReference type="Proteomes" id="UP000483004"/>
    </source>
</evidence>
<dbReference type="Gene3D" id="3.30.70.1060">
    <property type="entry name" value="Dimeric alpha+beta barrel"/>
    <property type="match status" value="1"/>
</dbReference>